<comment type="cofactor">
    <cofactor evidence="1">
        <name>FAD</name>
        <dbReference type="ChEBI" id="CHEBI:57692"/>
    </cofactor>
</comment>
<dbReference type="Gene3D" id="2.40.30.10">
    <property type="entry name" value="Translation factors"/>
    <property type="match status" value="1"/>
</dbReference>
<organism evidence="6 7">
    <name type="scientific">Denitratimonas tolerans</name>
    <dbReference type="NCBI Taxonomy" id="1338420"/>
    <lineage>
        <taxon>Bacteria</taxon>
        <taxon>Pseudomonadati</taxon>
        <taxon>Pseudomonadota</taxon>
        <taxon>Gammaproteobacteria</taxon>
        <taxon>Lysobacterales</taxon>
        <taxon>Lysobacteraceae</taxon>
        <taxon>Denitratimonas</taxon>
    </lineage>
</organism>
<feature type="domain" description="RsdA/BaiN/AoA(So)-like Rossmann fold-like" evidence="4">
    <location>
        <begin position="2"/>
        <end position="390"/>
    </location>
</feature>
<dbReference type="Gene3D" id="3.50.50.60">
    <property type="entry name" value="FAD/NAD(P)-binding domain"/>
    <property type="match status" value="1"/>
</dbReference>
<dbReference type="SUPFAM" id="SSF160996">
    <property type="entry name" value="HI0933 insert domain-like"/>
    <property type="match status" value="1"/>
</dbReference>
<evidence type="ECO:0000313" key="7">
    <source>
        <dbReference type="Proteomes" id="UP001364472"/>
    </source>
</evidence>
<gene>
    <name evidence="6" type="ORF">WB794_02630</name>
</gene>
<dbReference type="InterPro" id="IPR023166">
    <property type="entry name" value="BaiN-like_dom_sf"/>
</dbReference>
<dbReference type="InterPro" id="IPR022460">
    <property type="entry name" value="Flavoprotein_PP4765"/>
</dbReference>
<evidence type="ECO:0000256" key="1">
    <source>
        <dbReference type="ARBA" id="ARBA00001974"/>
    </source>
</evidence>
<evidence type="ECO:0000313" key="6">
    <source>
        <dbReference type="EMBL" id="MEJ1248572.1"/>
    </source>
</evidence>
<dbReference type="Pfam" id="PF22780">
    <property type="entry name" value="HI0933_like_1st"/>
    <property type="match status" value="1"/>
</dbReference>
<dbReference type="SUPFAM" id="SSF51905">
    <property type="entry name" value="FAD/NAD(P)-binding domain"/>
    <property type="match status" value="1"/>
</dbReference>
<dbReference type="EMBL" id="JBBDHC010000003">
    <property type="protein sequence ID" value="MEJ1248572.1"/>
    <property type="molecule type" value="Genomic_DNA"/>
</dbReference>
<protein>
    <submittedName>
        <fullName evidence="6">TIGR03862 family flavoprotein</fullName>
    </submittedName>
</protein>
<dbReference type="PANTHER" id="PTHR42887:SF1">
    <property type="entry name" value="BLR3961 PROTEIN"/>
    <property type="match status" value="1"/>
</dbReference>
<dbReference type="InterPro" id="IPR055178">
    <property type="entry name" value="RsdA/BaiN/AoA(So)-like_dom"/>
</dbReference>
<dbReference type="InterPro" id="IPR057661">
    <property type="entry name" value="RsdA/BaiN/AoA(So)_Rossmann"/>
</dbReference>
<accession>A0AAW9R2D6</accession>
<evidence type="ECO:0000259" key="4">
    <source>
        <dbReference type="Pfam" id="PF03486"/>
    </source>
</evidence>
<feature type="domain" description="RsdA/BaiN/AoA(So)-like insert" evidence="5">
    <location>
        <begin position="185"/>
        <end position="338"/>
    </location>
</feature>
<dbReference type="PANTHER" id="PTHR42887">
    <property type="entry name" value="OS12G0638800 PROTEIN"/>
    <property type="match status" value="1"/>
</dbReference>
<dbReference type="InterPro" id="IPR036188">
    <property type="entry name" value="FAD/NAD-bd_sf"/>
</dbReference>
<dbReference type="Pfam" id="PF03486">
    <property type="entry name" value="HI0933_like"/>
    <property type="match status" value="1"/>
</dbReference>
<comment type="caution">
    <text evidence="6">The sequence shown here is derived from an EMBL/GenBank/DDBJ whole genome shotgun (WGS) entry which is preliminary data.</text>
</comment>
<evidence type="ECO:0000259" key="5">
    <source>
        <dbReference type="Pfam" id="PF22780"/>
    </source>
</evidence>
<dbReference type="Gene3D" id="1.10.8.260">
    <property type="entry name" value="HI0933 insert domain-like"/>
    <property type="match status" value="1"/>
</dbReference>
<keyword evidence="2" id="KW-0285">Flavoprotein</keyword>
<dbReference type="Proteomes" id="UP001364472">
    <property type="component" value="Unassembled WGS sequence"/>
</dbReference>
<dbReference type="NCBIfam" id="TIGR00275">
    <property type="entry name" value="aminoacetone oxidase family FAD-binding enzyme"/>
    <property type="match status" value="1"/>
</dbReference>
<dbReference type="InterPro" id="IPR004792">
    <property type="entry name" value="BaiN-like"/>
</dbReference>
<dbReference type="NCBIfam" id="TIGR03862">
    <property type="entry name" value="flavo_PP4765"/>
    <property type="match status" value="1"/>
</dbReference>
<proteinExistence type="predicted"/>
<name>A0AAW9R2D6_9GAMM</name>
<evidence type="ECO:0000256" key="2">
    <source>
        <dbReference type="ARBA" id="ARBA00022630"/>
    </source>
</evidence>
<keyword evidence="3" id="KW-0274">FAD</keyword>
<evidence type="ECO:0000256" key="3">
    <source>
        <dbReference type="ARBA" id="ARBA00022827"/>
    </source>
</evidence>
<reference evidence="6 7" key="1">
    <citation type="journal article" date="2016" name="Antonie Van Leeuwenhoek">
        <title>Denitratimonas tolerans gen. nov., sp. nov., a denitrifying bacterium isolated from a bioreactor for tannery wastewater treatment.</title>
        <authorList>
            <person name="Han S.I."/>
            <person name="Kim J.O."/>
            <person name="Lee Y.R."/>
            <person name="Ekpeghere K.I."/>
            <person name="Koh S.C."/>
            <person name="Whang K.S."/>
        </authorList>
    </citation>
    <scope>NUCLEOTIDE SEQUENCE [LARGE SCALE GENOMIC DNA]</scope>
    <source>
        <strain evidence="6 7">KACC 17565</strain>
    </source>
</reference>
<keyword evidence="7" id="KW-1185">Reference proteome</keyword>
<dbReference type="AlphaFoldDB" id="A0AAW9R2D6"/>
<sequence>MVGGGAAGLHAARRLAAAGARVTVFDAMASVGRKFLLAGKGGLNLTHAEPLPAFTARYGDAAPRVAAWLDRFGPDAVRGLARELGFDTFVGSSGRVFPLDMKAGPMMRAWVRDLREAGVAFRVRHRFLGWTSDGALRFQTPDGEVHARADATVLALGGGSWSRLGSDGAWVEPLRAAGVSVAALRPANCGFDCDWEPRFAARWQGQPLKTVAARRSGTPEWRRGELLVTATGIEGSLVYALSAGLRDALERDGRAILELDLLPDHSQAAVHAALAAPRGSRSRSEHWRRRLGLTGLKAALVHACTTREHWDDADALAPRIKSLPLVLTRTRPIDEAISTAGGVTLDAVDEHLMLRARPGVFVAGEMLDWEAPTGGYLLTASLASAMVAAHGASAWLEAHADAL</sequence>